<dbReference type="Gene3D" id="3.90.660.10">
    <property type="match status" value="1"/>
</dbReference>
<dbReference type="Proteomes" id="UP001363151">
    <property type="component" value="Unassembled WGS sequence"/>
</dbReference>
<dbReference type="EMBL" id="JBBJCI010000371">
    <property type="protein sequence ID" value="KAK7232079.1"/>
    <property type="molecule type" value="Genomic_DNA"/>
</dbReference>
<protein>
    <recommendedName>
        <fullName evidence="4">Amine oxidase domain-containing protein</fullName>
    </recommendedName>
</protein>
<comment type="caution">
    <text evidence="2">The sequence shown here is derived from an EMBL/GenBank/DDBJ whole genome shotgun (WGS) entry which is preliminary data.</text>
</comment>
<keyword evidence="3" id="KW-1185">Reference proteome</keyword>
<feature type="compositionally biased region" description="Basic residues" evidence="1">
    <location>
        <begin position="241"/>
        <end position="262"/>
    </location>
</feature>
<accession>A0ABR1FJM7</accession>
<feature type="region of interest" description="Disordered" evidence="1">
    <location>
        <begin position="179"/>
        <end position="304"/>
    </location>
</feature>
<dbReference type="InterPro" id="IPR036188">
    <property type="entry name" value="FAD/NAD-bd_sf"/>
</dbReference>
<evidence type="ECO:0000313" key="3">
    <source>
        <dbReference type="Proteomes" id="UP001363151"/>
    </source>
</evidence>
<feature type="compositionally biased region" description="Basic residues" evidence="1">
    <location>
        <begin position="54"/>
        <end position="65"/>
    </location>
</feature>
<feature type="region of interest" description="Disordered" evidence="1">
    <location>
        <begin position="36"/>
        <end position="65"/>
    </location>
</feature>
<name>A0ABR1FJM7_AURAN</name>
<organism evidence="2 3">
    <name type="scientific">Aureococcus anophagefferens</name>
    <name type="common">Harmful bloom alga</name>
    <dbReference type="NCBI Taxonomy" id="44056"/>
    <lineage>
        <taxon>Eukaryota</taxon>
        <taxon>Sar</taxon>
        <taxon>Stramenopiles</taxon>
        <taxon>Ochrophyta</taxon>
        <taxon>Pelagophyceae</taxon>
        <taxon>Pelagomonadales</taxon>
        <taxon>Pelagomonadaceae</taxon>
        <taxon>Aureococcus</taxon>
    </lineage>
</organism>
<sequence>MAEWNRRREPDVHDVMTCRGILRCAATRDAPRARARAGAAAARAAAAGGGGAPHGRRRGPRRRWPRAPAAVSLGRRLGAGRCGSAASTRRRGSAPAAACAATTPAATSAPCALLRRARAVLRRGRSSADADLYHCDDGLLSRGALARTCERPQGWNGATGQWEHFAHADGNVAVLALTPRAQGRPTSSRSAPRPRSATSARATPSSSPCPATPRRGPWAGASRRAPRRFRAAAAFEGAGPRRAKRPRRRRAPRAGGRRRRRPRAGDAAPDDVAARARARAGPRARALGAGRWQGAPPDGPPPEPPFLDLGGGVFVCGDWCAGGGSIDRALVSGSSCARRVAELLSGEVDAPPS</sequence>
<gene>
    <name evidence="2" type="ORF">SO694_00031218</name>
</gene>
<evidence type="ECO:0000256" key="1">
    <source>
        <dbReference type="SAM" id="MobiDB-lite"/>
    </source>
</evidence>
<feature type="compositionally biased region" description="Low complexity" evidence="1">
    <location>
        <begin position="283"/>
        <end position="296"/>
    </location>
</feature>
<evidence type="ECO:0008006" key="4">
    <source>
        <dbReference type="Google" id="ProtNLM"/>
    </source>
</evidence>
<proteinExistence type="predicted"/>
<feature type="compositionally biased region" description="Low complexity" evidence="1">
    <location>
        <begin position="36"/>
        <end position="46"/>
    </location>
</feature>
<evidence type="ECO:0000313" key="2">
    <source>
        <dbReference type="EMBL" id="KAK7232079.1"/>
    </source>
</evidence>
<feature type="compositionally biased region" description="Low complexity" evidence="1">
    <location>
        <begin position="184"/>
        <end position="223"/>
    </location>
</feature>
<feature type="compositionally biased region" description="Low complexity" evidence="1">
    <location>
        <begin position="231"/>
        <end position="240"/>
    </location>
</feature>
<reference evidence="2 3" key="1">
    <citation type="submission" date="2024-03" db="EMBL/GenBank/DDBJ databases">
        <title>Aureococcus anophagefferens CCMP1851 and Kratosvirus quantuckense: Draft genome of a second virus-susceptible host strain in the model system.</title>
        <authorList>
            <person name="Chase E."/>
            <person name="Truchon A.R."/>
            <person name="Schepens W."/>
            <person name="Wilhelm S.W."/>
        </authorList>
    </citation>
    <scope>NUCLEOTIDE SEQUENCE [LARGE SCALE GENOMIC DNA]</scope>
    <source>
        <strain evidence="2 3">CCMP1851</strain>
    </source>
</reference>
<dbReference type="Gene3D" id="3.50.50.60">
    <property type="entry name" value="FAD/NAD(P)-binding domain"/>
    <property type="match status" value="1"/>
</dbReference>